<dbReference type="PANTHER" id="PTHR47346">
    <property type="entry name" value="HYDROLASES, ACTING ON ESTER BOND"/>
    <property type="match status" value="1"/>
</dbReference>
<dbReference type="KEGG" id="ppp:112291510"/>
<feature type="region of interest" description="Disordered" evidence="2">
    <location>
        <begin position="536"/>
        <end position="559"/>
    </location>
</feature>
<dbReference type="Proteomes" id="UP000006727">
    <property type="component" value="Chromosome 14"/>
</dbReference>
<organism evidence="4">
    <name type="scientific">Physcomitrium patens</name>
    <name type="common">Spreading-leaved earth moss</name>
    <name type="synonym">Physcomitrella patens</name>
    <dbReference type="NCBI Taxonomy" id="3218"/>
    <lineage>
        <taxon>Eukaryota</taxon>
        <taxon>Viridiplantae</taxon>
        <taxon>Streptophyta</taxon>
        <taxon>Embryophyta</taxon>
        <taxon>Bryophyta</taxon>
        <taxon>Bryophytina</taxon>
        <taxon>Bryopsida</taxon>
        <taxon>Funariidae</taxon>
        <taxon>Funariales</taxon>
        <taxon>Funariaceae</taxon>
        <taxon>Physcomitrium</taxon>
    </lineage>
</organism>
<name>A0A2K1JGI4_PHYPA</name>
<dbReference type="GO" id="GO:0006505">
    <property type="term" value="P:GPI anchor metabolic process"/>
    <property type="evidence" value="ECO:0000318"/>
    <property type="project" value="GO_Central"/>
</dbReference>
<dbReference type="STRING" id="3218.A0A2K1JGI4"/>
<reference evidence="4 6" key="1">
    <citation type="journal article" date="2008" name="Science">
        <title>The Physcomitrella genome reveals evolutionary insights into the conquest of land by plants.</title>
        <authorList>
            <person name="Rensing S."/>
            <person name="Lang D."/>
            <person name="Zimmer A."/>
            <person name="Terry A."/>
            <person name="Salamov A."/>
            <person name="Shapiro H."/>
            <person name="Nishiyama T."/>
            <person name="Perroud P.-F."/>
            <person name="Lindquist E."/>
            <person name="Kamisugi Y."/>
            <person name="Tanahashi T."/>
            <person name="Sakakibara K."/>
            <person name="Fujita T."/>
            <person name="Oishi K."/>
            <person name="Shin-I T."/>
            <person name="Kuroki Y."/>
            <person name="Toyoda A."/>
            <person name="Suzuki Y."/>
            <person name="Hashimoto A."/>
            <person name="Yamaguchi K."/>
            <person name="Sugano A."/>
            <person name="Kohara Y."/>
            <person name="Fujiyama A."/>
            <person name="Anterola A."/>
            <person name="Aoki S."/>
            <person name="Ashton N."/>
            <person name="Barbazuk W.B."/>
            <person name="Barker E."/>
            <person name="Bennetzen J."/>
            <person name="Bezanilla M."/>
            <person name="Blankenship R."/>
            <person name="Cho S.H."/>
            <person name="Dutcher S."/>
            <person name="Estelle M."/>
            <person name="Fawcett J.A."/>
            <person name="Gundlach H."/>
            <person name="Hanada K."/>
            <person name="Heyl A."/>
            <person name="Hicks K.A."/>
            <person name="Hugh J."/>
            <person name="Lohr M."/>
            <person name="Mayer K."/>
            <person name="Melkozernov A."/>
            <person name="Murata T."/>
            <person name="Nelson D."/>
            <person name="Pils B."/>
            <person name="Prigge M."/>
            <person name="Reiss B."/>
            <person name="Renner T."/>
            <person name="Rombauts S."/>
            <person name="Rushton P."/>
            <person name="Sanderfoot A."/>
            <person name="Schween G."/>
            <person name="Shiu S.-H."/>
            <person name="Stueber K."/>
            <person name="Theodoulou F.L."/>
            <person name="Tu H."/>
            <person name="Van de Peer Y."/>
            <person name="Verrier P.J."/>
            <person name="Waters E."/>
            <person name="Wood A."/>
            <person name="Yang L."/>
            <person name="Cove D."/>
            <person name="Cuming A."/>
            <person name="Hasebe M."/>
            <person name="Lucas S."/>
            <person name="Mishler D.B."/>
            <person name="Reski R."/>
            <person name="Grigoriev I."/>
            <person name="Quatrano R.S."/>
            <person name="Boore J.L."/>
        </authorList>
    </citation>
    <scope>NUCLEOTIDE SEQUENCE [LARGE SCALE GENOMIC DNA]</scope>
    <source>
        <strain evidence="5 6">cv. Gransden 2004</strain>
    </source>
</reference>
<keyword evidence="1" id="KW-0256">Endoplasmic reticulum</keyword>
<dbReference type="InterPro" id="IPR012908">
    <property type="entry name" value="PGAP1-ab_dom-like"/>
</dbReference>
<keyword evidence="1" id="KW-0653">Protein transport</keyword>
<dbReference type="PaxDb" id="3218-PP1S150_84V6.2"/>
<dbReference type="EMBL" id="ABEU02000014">
    <property type="protein sequence ID" value="PNR40672.1"/>
    <property type="molecule type" value="Genomic_DNA"/>
</dbReference>
<dbReference type="RefSeq" id="XP_024394798.1">
    <property type="nucleotide sequence ID" value="XM_024539030.2"/>
</dbReference>
<dbReference type="SUPFAM" id="SSF53474">
    <property type="entry name" value="alpha/beta-Hydrolases"/>
    <property type="match status" value="1"/>
</dbReference>
<protein>
    <recommendedName>
        <fullName evidence="1">GPI inositol-deacylase</fullName>
        <ecNumber evidence="1">3.1.-.-</ecNumber>
    </recommendedName>
</protein>
<keyword evidence="1" id="KW-1133">Transmembrane helix</keyword>
<evidence type="ECO:0000313" key="4">
    <source>
        <dbReference type="EMBL" id="PNR40672.1"/>
    </source>
</evidence>
<reference evidence="5" key="3">
    <citation type="submission" date="2020-12" db="UniProtKB">
        <authorList>
            <consortium name="EnsemblPlants"/>
        </authorList>
    </citation>
    <scope>IDENTIFICATION</scope>
</reference>
<evidence type="ECO:0000313" key="6">
    <source>
        <dbReference type="Proteomes" id="UP000006727"/>
    </source>
</evidence>
<feature type="transmembrane region" description="Helical" evidence="1">
    <location>
        <begin position="751"/>
        <end position="772"/>
    </location>
</feature>
<evidence type="ECO:0000256" key="2">
    <source>
        <dbReference type="SAM" id="MobiDB-lite"/>
    </source>
</evidence>
<feature type="transmembrane region" description="Helical" evidence="1">
    <location>
        <begin position="1062"/>
        <end position="1081"/>
    </location>
</feature>
<feature type="transmembrane region" description="Helical" evidence="1">
    <location>
        <begin position="12"/>
        <end position="31"/>
    </location>
</feature>
<dbReference type="PANTHER" id="PTHR47346:SF1">
    <property type="entry name" value="GPI INOSITOL-DEACYLASE"/>
    <property type="match status" value="1"/>
</dbReference>
<feature type="transmembrane region" description="Helical" evidence="1">
    <location>
        <begin position="827"/>
        <end position="850"/>
    </location>
</feature>
<reference evidence="4 6" key="2">
    <citation type="journal article" date="2018" name="Plant J.">
        <title>The Physcomitrella patens chromosome-scale assembly reveals moss genome structure and evolution.</title>
        <authorList>
            <person name="Lang D."/>
            <person name="Ullrich K.K."/>
            <person name="Murat F."/>
            <person name="Fuchs J."/>
            <person name="Jenkins J."/>
            <person name="Haas F.B."/>
            <person name="Piednoel M."/>
            <person name="Gundlach H."/>
            <person name="Van Bel M."/>
            <person name="Meyberg R."/>
            <person name="Vives C."/>
            <person name="Morata J."/>
            <person name="Symeonidi A."/>
            <person name="Hiss M."/>
            <person name="Muchero W."/>
            <person name="Kamisugi Y."/>
            <person name="Saleh O."/>
            <person name="Blanc G."/>
            <person name="Decker E.L."/>
            <person name="van Gessel N."/>
            <person name="Grimwood J."/>
            <person name="Hayes R.D."/>
            <person name="Graham S.W."/>
            <person name="Gunter L.E."/>
            <person name="McDaniel S.F."/>
            <person name="Hoernstein S.N.W."/>
            <person name="Larsson A."/>
            <person name="Li F.W."/>
            <person name="Perroud P.F."/>
            <person name="Phillips J."/>
            <person name="Ranjan P."/>
            <person name="Rokshar D.S."/>
            <person name="Rothfels C.J."/>
            <person name="Schneider L."/>
            <person name="Shu S."/>
            <person name="Stevenson D.W."/>
            <person name="Thummler F."/>
            <person name="Tillich M."/>
            <person name="Villarreal Aguilar J.C."/>
            <person name="Widiez T."/>
            <person name="Wong G.K."/>
            <person name="Wymore A."/>
            <person name="Zhang Y."/>
            <person name="Zimmer A.D."/>
            <person name="Quatrano R.S."/>
            <person name="Mayer K.F.X."/>
            <person name="Goodstein D."/>
            <person name="Casacuberta J.M."/>
            <person name="Vandepoele K."/>
            <person name="Reski R."/>
            <person name="Cuming A.C."/>
            <person name="Tuskan G.A."/>
            <person name="Maumus F."/>
            <person name="Salse J."/>
            <person name="Schmutz J."/>
            <person name="Rensing S.A."/>
        </authorList>
    </citation>
    <scope>NUCLEOTIDE SEQUENCE [LARGE SCALE GENOMIC DNA]</scope>
    <source>
        <strain evidence="5 6">cv. Gransden 2004</strain>
    </source>
</reference>
<dbReference type="OMA" id="FCIMMAS"/>
<dbReference type="InterPro" id="IPR029058">
    <property type="entry name" value="AB_hydrolase_fold"/>
</dbReference>
<feature type="domain" description="GPI inositol-deacylase PGAP1-like alpha/beta" evidence="3">
    <location>
        <begin position="81"/>
        <end position="355"/>
    </location>
</feature>
<dbReference type="Gramene" id="Pp3c14_5780V3.1">
    <property type="protein sequence ID" value="Pp3c14_5780V3.1"/>
    <property type="gene ID" value="Pp3c14_5780"/>
</dbReference>
<comment type="function">
    <text evidence="1">Involved in inositol deacylation of GPI-anchored proteins which plays important roles in the quality control and ER-associated degradation of GPI-anchored proteins.</text>
</comment>
<dbReference type="GO" id="GO:0050185">
    <property type="term" value="F:phosphatidylinositol deacylase activity"/>
    <property type="evidence" value="ECO:0000318"/>
    <property type="project" value="GO_Central"/>
</dbReference>
<dbReference type="Gramene" id="Pp3c14_5780V3.3">
    <property type="protein sequence ID" value="Pp3c14_5780V3.3"/>
    <property type="gene ID" value="Pp3c14_5780"/>
</dbReference>
<dbReference type="GO" id="GO:0005789">
    <property type="term" value="C:endoplasmic reticulum membrane"/>
    <property type="evidence" value="ECO:0007669"/>
    <property type="project" value="UniProtKB-SubCell"/>
</dbReference>
<keyword evidence="1" id="KW-0813">Transport</keyword>
<feature type="transmembrane region" description="Helical" evidence="1">
    <location>
        <begin position="905"/>
        <end position="931"/>
    </location>
</feature>
<evidence type="ECO:0000256" key="1">
    <source>
        <dbReference type="RuleBase" id="RU365011"/>
    </source>
</evidence>
<feature type="transmembrane region" description="Helical" evidence="1">
    <location>
        <begin position="991"/>
        <end position="1011"/>
    </location>
</feature>
<dbReference type="EnsemblPlants" id="Pp3c14_5780V3.3">
    <property type="protein sequence ID" value="Pp3c14_5780V3.3"/>
    <property type="gene ID" value="Pp3c14_5780"/>
</dbReference>
<evidence type="ECO:0000313" key="5">
    <source>
        <dbReference type="EnsemblPlants" id="Pp3c14_5780V3.1"/>
    </source>
</evidence>
<dbReference type="Gramene" id="Pp3c14_5780V3.2">
    <property type="protein sequence ID" value="Pp3c14_5780V3.2"/>
    <property type="gene ID" value="Pp3c14_5780"/>
</dbReference>
<keyword evidence="1" id="KW-0378">Hydrolase</keyword>
<keyword evidence="1" id="KW-0472">Membrane</keyword>
<dbReference type="GeneID" id="112291510"/>
<dbReference type="GO" id="GO:0005783">
    <property type="term" value="C:endoplasmic reticulum"/>
    <property type="evidence" value="ECO:0000318"/>
    <property type="project" value="GO_Central"/>
</dbReference>
<dbReference type="EnsemblPlants" id="Pp3c14_5780V3.1">
    <property type="protein sequence ID" value="Pp3c14_5780V3.1"/>
    <property type="gene ID" value="Pp3c14_5780"/>
</dbReference>
<feature type="transmembrane region" description="Helical" evidence="1">
    <location>
        <begin position="793"/>
        <end position="815"/>
    </location>
</feature>
<dbReference type="Gene3D" id="3.40.50.1820">
    <property type="entry name" value="alpha/beta hydrolase"/>
    <property type="match status" value="1"/>
</dbReference>
<dbReference type="Pfam" id="PF07819">
    <property type="entry name" value="PGAP1"/>
    <property type="match status" value="1"/>
</dbReference>
<keyword evidence="1" id="KW-0812">Transmembrane</keyword>
<comment type="subcellular location">
    <subcellularLocation>
        <location evidence="1">Endoplasmic reticulum membrane</location>
    </subcellularLocation>
</comment>
<feature type="transmembrane region" description="Helical" evidence="1">
    <location>
        <begin position="1087"/>
        <end position="1104"/>
    </location>
</feature>
<dbReference type="EnsemblPlants" id="Pp3c14_5780V3.2">
    <property type="protein sequence ID" value="Pp3c14_5780V3.2"/>
    <property type="gene ID" value="Pp3c14_5780"/>
</dbReference>
<dbReference type="FunCoup" id="A0A2K1JGI4">
    <property type="interactions" value="1735"/>
</dbReference>
<keyword evidence="6" id="KW-1185">Reference proteome</keyword>
<gene>
    <name evidence="5" type="primary">LOC112291510</name>
    <name evidence="4" type="ORF">PHYPA_018075</name>
</gene>
<evidence type="ECO:0000259" key="3">
    <source>
        <dbReference type="Pfam" id="PF07819"/>
    </source>
</evidence>
<dbReference type="GO" id="GO:0015031">
    <property type="term" value="P:protein transport"/>
    <property type="evidence" value="ECO:0000318"/>
    <property type="project" value="GO_Central"/>
</dbReference>
<dbReference type="EC" id="3.1.-.-" evidence="1"/>
<proteinExistence type="inferred from homology"/>
<accession>A0A2K1JGI4</accession>
<dbReference type="OrthoDB" id="348976at2759"/>
<comment type="similarity">
    <text evidence="1">Belongs to the GPI inositol-deacylase family.</text>
</comment>
<dbReference type="AlphaFoldDB" id="A0A2K1JGI4"/>
<dbReference type="RefSeq" id="XP_024394797.1">
    <property type="nucleotide sequence ID" value="XM_024539029.2"/>
</dbReference>
<sequence length="1119" mass="123916">MAPGRSCCNYRVFLCFVAAATIAIFGLLGLLKPLSNDCKMTFMYPNYIPVPLPVDRKHNKYGVYLYHEGWKRVDHREHLSQLSGVPVLFIPGNGGSFKQVRSVAAESDRAYNVGPADGYYYEQSSLTPLEAGSDERDIAELLAGTKVDEQYPNHLDWFSVDLEGEKSAMDGWILEQHANYVVKAVHRILDIYKESMELRKQHNESRSEALPTNVILVGHSMGGFVARAVVVHPGLRKGAVETVLTLSSPHRSPPLAVQPSFGNFFSRVNNAWIRGYESAKESEAPLSKTVVVSITGGAHDYQVRSRMSSLDGIVPPTHGLTVATSGMVKIWMSMEHQSILWCNQMVVQVGHTLLQLIDRRTGQQYTSPHVRLAIFVSNFRSALPQTFNLLPHRNKLSPYTQPYRKVSEKAISAKDVGLDTNVVSKAQVQVSTKSGFQPMKSTQFACPQKIHWVGDMFDDIHIKQPIMNVLSMDGKRRWMDIEELGRKGRDKHAWFVLVTNLSPCVGMRVHLWPEKSRSGDMAASERVVEVTKKMVQLPSGPTPPQIEPGGPGEQASPSGVLQLSPSELSGFRYLTVSVAPTPTLVGSIPPTVTMAVAHFFDPDQGKTSLSTTWLLASLYKRQFLWLWEYHPMVWQVSVAVSLSTLPITLDVKIVSCGVKTEGLAKEHPEPEDILKLCKARCFPPVALVWDPPYGLDVYPNLTTQVIVVDSSPPTWGSTYGSEHSTILLLADPHCVYDIGVSVSLITSASRFLLVNGLQIVGLCIAVVLFALMRQARAWEVDNSVPSFLACMEANFMLPVPFLAVTLGPILVYFSIVDFGSERRPTLSSFLGVSLACYLFANGTLALLAYLCNAVLSLAHSAYTWYISRWPPRHDQWTKRVLKSCGTALLNIQVVRKLRTWPMTTLGIGISVLVLFGHPSLGLLVLLVVHTWRCFWSLVSLRQQLCPTLISKKEDSPLLPSNGNSLSDGFNAKPLLFSDGESHSEIFYHQQGLLILHLVVMIILVPSLVAWAQRLGLEWTTPALLDSTSSLAAILHGLYNINVDINISLVKVPRLYGPPAPDAGLSFIYLLAGSYCFWAGLALAPYRAFYALGLVGITIAGIRIRDSQARGRGRRHFHRH</sequence>